<comment type="caution">
    <text evidence="2">The sequence shown here is derived from an EMBL/GenBank/DDBJ whole genome shotgun (WGS) entry which is preliminary data.</text>
</comment>
<evidence type="ECO:0000256" key="1">
    <source>
        <dbReference type="SAM" id="Coils"/>
    </source>
</evidence>
<gene>
    <name evidence="2" type="ORF">A2Y75_01485</name>
</gene>
<dbReference type="EMBL" id="MELK01000023">
    <property type="protein sequence ID" value="OFW58408.1"/>
    <property type="molecule type" value="Genomic_DNA"/>
</dbReference>
<evidence type="ECO:0000313" key="3">
    <source>
        <dbReference type="Proteomes" id="UP000177876"/>
    </source>
</evidence>
<evidence type="ECO:0000313" key="2">
    <source>
        <dbReference type="EMBL" id="OFW58408.1"/>
    </source>
</evidence>
<accession>A0A1F2WNI5</accession>
<dbReference type="AlphaFoldDB" id="A0A1F2WNI5"/>
<reference evidence="2 3" key="1">
    <citation type="journal article" date="2016" name="Nat. Commun.">
        <title>Thousands of microbial genomes shed light on interconnected biogeochemical processes in an aquifer system.</title>
        <authorList>
            <person name="Anantharaman K."/>
            <person name="Brown C.T."/>
            <person name="Hug L.A."/>
            <person name="Sharon I."/>
            <person name="Castelle C.J."/>
            <person name="Probst A.J."/>
            <person name="Thomas B.C."/>
            <person name="Singh A."/>
            <person name="Wilkins M.J."/>
            <person name="Karaoz U."/>
            <person name="Brodie E.L."/>
            <person name="Williams K.H."/>
            <person name="Hubbard S.S."/>
            <person name="Banfield J.F."/>
        </authorList>
    </citation>
    <scope>NUCLEOTIDE SEQUENCE [LARGE SCALE GENOMIC DNA]</scope>
</reference>
<feature type="coiled-coil region" evidence="1">
    <location>
        <begin position="54"/>
        <end position="88"/>
    </location>
</feature>
<keyword evidence="1" id="KW-0175">Coiled coil</keyword>
<organism evidence="2 3">
    <name type="scientific">Candidatus Solincola sediminis</name>
    <dbReference type="NCBI Taxonomy" id="1797199"/>
    <lineage>
        <taxon>Bacteria</taxon>
        <taxon>Bacillati</taxon>
        <taxon>Actinomycetota</taxon>
        <taxon>Candidatus Geothermincolia</taxon>
        <taxon>Candidatus Geothermincolales</taxon>
        <taxon>Candidatus Geothermincolaceae</taxon>
        <taxon>Candidatus Solincola</taxon>
    </lineage>
</organism>
<proteinExistence type="predicted"/>
<name>A0A1F2WNI5_9ACTN</name>
<sequence length="247" mass="25849">MMSRAVPWLLAALLGASCVCVIIYAVHQESDRAAVVSRETEASRLRKANIKGVVLVEQRRAKDLEDELSKAMDENSELSAAVERSRKASPGARPISVVQASTGPLVALSLAPPAKPKSVLDDQRPCLLFDGDIIDLRIDEALLETRSGNQLVVGSASVWSIKPESKIAGGPFEASVSTASGERDDPVRRAGWGVGPSVWGSSSGIAYGAVVSPPPLDLWRLQVEIAAGLGFGDGGVSGSAAVLGRVK</sequence>
<dbReference type="PROSITE" id="PS51257">
    <property type="entry name" value="PROKAR_LIPOPROTEIN"/>
    <property type="match status" value="1"/>
</dbReference>
<dbReference type="Proteomes" id="UP000177876">
    <property type="component" value="Unassembled WGS sequence"/>
</dbReference>
<protein>
    <submittedName>
        <fullName evidence="2">Uncharacterized protein</fullName>
    </submittedName>
</protein>